<feature type="compositionally biased region" description="Low complexity" evidence="1">
    <location>
        <begin position="8"/>
        <end position="25"/>
    </location>
</feature>
<gene>
    <name evidence="2" type="ORF">AOE01nite_31490</name>
</gene>
<feature type="region of interest" description="Disordered" evidence="1">
    <location>
        <begin position="70"/>
        <end position="115"/>
    </location>
</feature>
<proteinExistence type="predicted"/>
<dbReference type="AlphaFoldDB" id="A0A511XPP6"/>
<reference evidence="2 3" key="1">
    <citation type="submission" date="2019-07" db="EMBL/GenBank/DDBJ databases">
        <title>Whole genome shotgun sequence of Acetobacter oeni NBRC 105207.</title>
        <authorList>
            <person name="Hosoyama A."/>
            <person name="Uohara A."/>
            <person name="Ohji S."/>
            <person name="Ichikawa N."/>
        </authorList>
    </citation>
    <scope>NUCLEOTIDE SEQUENCE [LARGE SCALE GENOMIC DNA]</scope>
    <source>
        <strain evidence="2 3">NBRC 105207</strain>
    </source>
</reference>
<evidence type="ECO:0000256" key="1">
    <source>
        <dbReference type="SAM" id="MobiDB-lite"/>
    </source>
</evidence>
<name>A0A511XPP6_9PROT</name>
<sequence>MTGNKTKVVAQDDPARAAPPAVDMPAEPKKKKPKTAPNPKRQKEARQRLDRLFSDRSNVWVIHYSCESFYDRPNGASHRSRSAASTARKPIPSPFIRSPNGCRCRSAKSKRATTS</sequence>
<evidence type="ECO:0000313" key="3">
    <source>
        <dbReference type="Proteomes" id="UP000321746"/>
    </source>
</evidence>
<dbReference type="Proteomes" id="UP000321746">
    <property type="component" value="Unassembled WGS sequence"/>
</dbReference>
<feature type="region of interest" description="Disordered" evidence="1">
    <location>
        <begin position="1"/>
        <end position="52"/>
    </location>
</feature>
<accession>A0A511XPP6</accession>
<feature type="compositionally biased region" description="Basic residues" evidence="1">
    <location>
        <begin position="105"/>
        <end position="115"/>
    </location>
</feature>
<organism evidence="2 3">
    <name type="scientific">Acetobacter oeni</name>
    <dbReference type="NCBI Taxonomy" id="304077"/>
    <lineage>
        <taxon>Bacteria</taxon>
        <taxon>Pseudomonadati</taxon>
        <taxon>Pseudomonadota</taxon>
        <taxon>Alphaproteobacteria</taxon>
        <taxon>Acetobacterales</taxon>
        <taxon>Acetobacteraceae</taxon>
        <taxon>Acetobacter</taxon>
    </lineage>
</organism>
<keyword evidence="3" id="KW-1185">Reference proteome</keyword>
<comment type="caution">
    <text evidence="2">The sequence shown here is derived from an EMBL/GenBank/DDBJ whole genome shotgun (WGS) entry which is preliminary data.</text>
</comment>
<feature type="compositionally biased region" description="Basic and acidic residues" evidence="1">
    <location>
        <begin position="41"/>
        <end position="52"/>
    </location>
</feature>
<protein>
    <submittedName>
        <fullName evidence="2">Uncharacterized protein</fullName>
    </submittedName>
</protein>
<evidence type="ECO:0000313" key="2">
    <source>
        <dbReference type="EMBL" id="GEN64925.1"/>
    </source>
</evidence>
<dbReference type="EMBL" id="BJYG01000060">
    <property type="protein sequence ID" value="GEN64925.1"/>
    <property type="molecule type" value="Genomic_DNA"/>
</dbReference>